<dbReference type="GO" id="GO:0005524">
    <property type="term" value="F:ATP binding"/>
    <property type="evidence" value="ECO:0007669"/>
    <property type="project" value="InterPro"/>
</dbReference>
<dbReference type="PANTHER" id="PTHR34704:SF1">
    <property type="entry name" value="ATPASE"/>
    <property type="match status" value="1"/>
</dbReference>
<gene>
    <name evidence="2" type="ORF">GCM10007940_38890</name>
</gene>
<dbReference type="AlphaFoldDB" id="A0AA37WG03"/>
<name>A0AA37WG03_9BACT</name>
<protein>
    <submittedName>
        <fullName evidence="2">ATPase AAA</fullName>
    </submittedName>
</protein>
<dbReference type="InterPro" id="IPR011579">
    <property type="entry name" value="ATPase_dom"/>
</dbReference>
<reference evidence="2" key="1">
    <citation type="journal article" date="2014" name="Int. J. Syst. Evol. Microbiol.">
        <title>Complete genome sequence of Corynebacterium casei LMG S-19264T (=DSM 44701T), isolated from a smear-ripened cheese.</title>
        <authorList>
            <consortium name="US DOE Joint Genome Institute (JGI-PGF)"/>
            <person name="Walter F."/>
            <person name="Albersmeier A."/>
            <person name="Kalinowski J."/>
            <person name="Ruckert C."/>
        </authorList>
    </citation>
    <scope>NUCLEOTIDE SEQUENCE</scope>
    <source>
        <strain evidence="2">NBRC 108769</strain>
    </source>
</reference>
<comment type="caution">
    <text evidence="2">The sequence shown here is derived from an EMBL/GenBank/DDBJ whole genome shotgun (WGS) entry which is preliminary data.</text>
</comment>
<evidence type="ECO:0000259" key="1">
    <source>
        <dbReference type="Pfam" id="PF01637"/>
    </source>
</evidence>
<keyword evidence="3" id="KW-1185">Reference proteome</keyword>
<organism evidence="2 3">
    <name type="scientific">Portibacter lacus</name>
    <dbReference type="NCBI Taxonomy" id="1099794"/>
    <lineage>
        <taxon>Bacteria</taxon>
        <taxon>Pseudomonadati</taxon>
        <taxon>Bacteroidota</taxon>
        <taxon>Saprospiria</taxon>
        <taxon>Saprospirales</taxon>
        <taxon>Haliscomenobacteraceae</taxon>
        <taxon>Portibacter</taxon>
    </lineage>
</organism>
<reference evidence="2" key="2">
    <citation type="submission" date="2023-01" db="EMBL/GenBank/DDBJ databases">
        <title>Draft genome sequence of Portibacter lacus strain NBRC 108769.</title>
        <authorList>
            <person name="Sun Q."/>
            <person name="Mori K."/>
        </authorList>
    </citation>
    <scope>NUCLEOTIDE SEQUENCE</scope>
    <source>
        <strain evidence="2">NBRC 108769</strain>
    </source>
</reference>
<dbReference type="RefSeq" id="WP_235292023.1">
    <property type="nucleotide sequence ID" value="NZ_BSOH01000027.1"/>
</dbReference>
<sequence length="467" mass="54250">MKLVGRVEEKKILNQCLADHRSHFIAIYGRRRVGKTYLIRQHFQNSFDFYVTGLANGDMHSQLINFSQALHNFGQEESTKVPGSWYEAFTMLTQLLEKSSCEKKVVFIDELAWMDTPRSKFMMGLEYFWNSWASAREDILLIGCGSAASWMINKLIRNRGGLYNRVTRRMKLSPFSLLETEKFLLSRKYKIDHYQIAQLYMALGGIPFYLDLIDPTLSIAQNIQQLFFQPDAPLQLEYDILVRSLFDDSDTHKQIIKALTLKKTGLSRKEILKNIDIKDGGGLTRALLELEQSDFIREYNKFGNKTRDSIYQLTDPFTLFHHRFLRNFQHDSNYWINQINTPAINAWQGNAFEVICLLHIGPIKRALGISGVQTSTSTWWGDGAQVDLVIDRKDQVINLIEIKFSVDEYVITKEYDAKLRNKVSMFQQATKTRKALWTTMLTTYGLKDNMYSGNVQRVIEMKDLFNE</sequence>
<evidence type="ECO:0000313" key="2">
    <source>
        <dbReference type="EMBL" id="GLR19273.1"/>
    </source>
</evidence>
<dbReference type="PANTHER" id="PTHR34704">
    <property type="entry name" value="ATPASE"/>
    <property type="match status" value="1"/>
</dbReference>
<evidence type="ECO:0000313" key="3">
    <source>
        <dbReference type="Proteomes" id="UP001156666"/>
    </source>
</evidence>
<proteinExistence type="predicted"/>
<dbReference type="InterPro" id="IPR027417">
    <property type="entry name" value="P-loop_NTPase"/>
</dbReference>
<dbReference type="Gene3D" id="3.40.50.300">
    <property type="entry name" value="P-loop containing nucleotide triphosphate hydrolases"/>
    <property type="match status" value="1"/>
</dbReference>
<dbReference type="SUPFAM" id="SSF52540">
    <property type="entry name" value="P-loop containing nucleoside triphosphate hydrolases"/>
    <property type="match status" value="1"/>
</dbReference>
<feature type="domain" description="ATPase" evidence="1">
    <location>
        <begin position="4"/>
        <end position="210"/>
    </location>
</feature>
<dbReference type="Pfam" id="PF01637">
    <property type="entry name" value="ATPase_2"/>
    <property type="match status" value="1"/>
</dbReference>
<dbReference type="EMBL" id="BSOH01000027">
    <property type="protein sequence ID" value="GLR19273.1"/>
    <property type="molecule type" value="Genomic_DNA"/>
</dbReference>
<accession>A0AA37WG03</accession>
<dbReference type="Proteomes" id="UP001156666">
    <property type="component" value="Unassembled WGS sequence"/>
</dbReference>